<dbReference type="OrthoDB" id="2507256at2759"/>
<evidence type="ECO:0000313" key="5">
    <source>
        <dbReference type="Proteomes" id="UP000325313"/>
    </source>
</evidence>
<keyword evidence="4" id="KW-1185">Reference proteome</keyword>
<evidence type="ECO:0000256" key="1">
    <source>
        <dbReference type="SAM" id="MobiDB-lite"/>
    </source>
</evidence>
<dbReference type="EMBL" id="VDEP01000108">
    <property type="protein sequence ID" value="KAA1130502.1"/>
    <property type="molecule type" value="Genomic_DNA"/>
</dbReference>
<dbReference type="PANTHER" id="PTHR33246:SF51">
    <property type="entry name" value="MYB_SANT-LIKE DOMAIN-CONTAINING PROTEIN"/>
    <property type="match status" value="1"/>
</dbReference>
<evidence type="ECO:0000313" key="3">
    <source>
        <dbReference type="EMBL" id="KAA1130502.1"/>
    </source>
</evidence>
<dbReference type="AlphaFoldDB" id="A0A5B0LPG3"/>
<comment type="caution">
    <text evidence="2">The sequence shown here is derived from an EMBL/GenBank/DDBJ whole genome shotgun (WGS) entry which is preliminary data.</text>
</comment>
<feature type="compositionally biased region" description="Polar residues" evidence="1">
    <location>
        <begin position="8"/>
        <end position="26"/>
    </location>
</feature>
<feature type="compositionally biased region" description="Low complexity" evidence="1">
    <location>
        <begin position="340"/>
        <end position="351"/>
    </location>
</feature>
<feature type="region of interest" description="Disordered" evidence="1">
    <location>
        <begin position="1"/>
        <end position="89"/>
    </location>
</feature>
<organism evidence="2 4">
    <name type="scientific">Puccinia graminis f. sp. tritici</name>
    <dbReference type="NCBI Taxonomy" id="56615"/>
    <lineage>
        <taxon>Eukaryota</taxon>
        <taxon>Fungi</taxon>
        <taxon>Dikarya</taxon>
        <taxon>Basidiomycota</taxon>
        <taxon>Pucciniomycotina</taxon>
        <taxon>Pucciniomycetes</taxon>
        <taxon>Pucciniales</taxon>
        <taxon>Pucciniaceae</taxon>
        <taxon>Puccinia</taxon>
    </lineage>
</organism>
<feature type="compositionally biased region" description="Basic and acidic residues" evidence="1">
    <location>
        <begin position="34"/>
        <end position="56"/>
    </location>
</feature>
<reference evidence="4 5" key="1">
    <citation type="submission" date="2019-05" db="EMBL/GenBank/DDBJ databases">
        <title>Emergence of the Ug99 lineage of the wheat stem rust pathogen through somatic hybridization.</title>
        <authorList>
            <person name="Li F."/>
            <person name="Upadhyaya N.M."/>
            <person name="Sperschneider J."/>
            <person name="Matny O."/>
            <person name="Nguyen-Phuc H."/>
            <person name="Mago R."/>
            <person name="Raley C."/>
            <person name="Miller M.E."/>
            <person name="Silverstein K.A.T."/>
            <person name="Henningsen E."/>
            <person name="Hirsch C.D."/>
            <person name="Visser B."/>
            <person name="Pretorius Z.A."/>
            <person name="Steffenson B.J."/>
            <person name="Schwessinger B."/>
            <person name="Dodds P.N."/>
            <person name="Figueroa M."/>
        </authorList>
    </citation>
    <scope>NUCLEOTIDE SEQUENCE [LARGE SCALE GENOMIC DNA]</scope>
    <source>
        <strain evidence="2">21-0</strain>
        <strain evidence="3 5">Ug99</strain>
    </source>
</reference>
<dbReference type="EMBL" id="VSWC01000196">
    <property type="protein sequence ID" value="KAA1065966.1"/>
    <property type="molecule type" value="Genomic_DNA"/>
</dbReference>
<feature type="compositionally biased region" description="Low complexity" evidence="1">
    <location>
        <begin position="74"/>
        <end position="85"/>
    </location>
</feature>
<dbReference type="PANTHER" id="PTHR33246">
    <property type="entry name" value="CCHC-TYPE DOMAIN-CONTAINING PROTEIN"/>
    <property type="match status" value="1"/>
</dbReference>
<feature type="compositionally biased region" description="Low complexity" evidence="1">
    <location>
        <begin position="288"/>
        <end position="303"/>
    </location>
</feature>
<feature type="compositionally biased region" description="Polar residues" evidence="1">
    <location>
        <begin position="304"/>
        <end position="320"/>
    </location>
</feature>
<dbReference type="Proteomes" id="UP000325313">
    <property type="component" value="Unassembled WGS sequence"/>
</dbReference>
<proteinExistence type="predicted"/>
<gene>
    <name evidence="2" type="ORF">PGT21_016918</name>
    <name evidence="3" type="ORF">PGTUg99_010647</name>
</gene>
<dbReference type="Proteomes" id="UP000324748">
    <property type="component" value="Unassembled WGS sequence"/>
</dbReference>
<accession>A0A5B0LPG3</accession>
<evidence type="ECO:0000313" key="2">
    <source>
        <dbReference type="EMBL" id="KAA1065966.1"/>
    </source>
</evidence>
<name>A0A5B0LPG3_PUCGR</name>
<feature type="region of interest" description="Disordered" evidence="1">
    <location>
        <begin position="226"/>
        <end position="257"/>
    </location>
</feature>
<sequence length="464" mass="52394">MILDPSLRTGSSDTETPPTPVASRSNGRNRRKRNKEETEANRKEEARRKKIRELEKGQASSAASGKKQRGRGASQSNQSSLQSGSVNDSNMAFTHEDYELVCTYLEDDENFAQLYGSGEQTAVGPRPLTKSAAYDMFAIYMNSHCNKRYSLTGAQLRQRVDRYKKKFAQAKQFAENTGAGIEAKDGPGTLAEILETKCPCYKRMEAIFGSKPNVTPCMQYDSVDGRDLYGNSGSGSGESEDQGREEGTGNDSQTVQVDEVLPDLVDIWLDTILDDVGENASGNKSNHQAEMAQESQTASESSQRSFQQSTEENDSSQSGASRRRYANVRDPSVPVAPRNASGSKSKSSLAGAFEKTSQVKFDRMSDNVAKQMAWEREKFDLQTQKEFEREERVAKREDERWEREARREDLRYQTELKKAGVLFMWEKEKYDNKRNDRLQRMKLAERMMNEGKGTDEIERILRLL</sequence>
<evidence type="ECO:0000313" key="4">
    <source>
        <dbReference type="Proteomes" id="UP000324748"/>
    </source>
</evidence>
<feature type="region of interest" description="Disordered" evidence="1">
    <location>
        <begin position="279"/>
        <end position="351"/>
    </location>
</feature>
<protein>
    <submittedName>
        <fullName evidence="2">Uncharacterized protein</fullName>
    </submittedName>
</protein>